<comment type="caution">
    <text evidence="2">The sequence shown here is derived from an EMBL/GenBank/DDBJ whole genome shotgun (WGS) entry which is preliminary data.</text>
</comment>
<protein>
    <recommendedName>
        <fullName evidence="4">Transposase DDE domain-containing protein</fullName>
    </recommendedName>
</protein>
<sequence length="113" mass="12915">MNPANAVATFPILQAGWILLKLRKLLLQTGLYRFAFLQGDAEFVEPRRARQLRFFNAAKRHRCRQTPPRHSSSIALPMSTPSEKGSDYAPTFFSTPDISMIYRPKMEQLSQST</sequence>
<gene>
    <name evidence="2" type="ORF">ABID44_003719</name>
</gene>
<name>A0ABV2KTK4_9HYPH</name>
<feature type="compositionally biased region" description="Polar residues" evidence="1">
    <location>
        <begin position="68"/>
        <end position="83"/>
    </location>
</feature>
<accession>A0ABV2KTK4</accession>
<evidence type="ECO:0000256" key="1">
    <source>
        <dbReference type="SAM" id="MobiDB-lite"/>
    </source>
</evidence>
<dbReference type="EMBL" id="JBEPMN010000027">
    <property type="protein sequence ID" value="MET3663363.1"/>
    <property type="molecule type" value="Genomic_DNA"/>
</dbReference>
<keyword evidence="3" id="KW-1185">Reference proteome</keyword>
<evidence type="ECO:0000313" key="2">
    <source>
        <dbReference type="EMBL" id="MET3663363.1"/>
    </source>
</evidence>
<dbReference type="Proteomes" id="UP001549143">
    <property type="component" value="Unassembled WGS sequence"/>
</dbReference>
<evidence type="ECO:0008006" key="4">
    <source>
        <dbReference type="Google" id="ProtNLM"/>
    </source>
</evidence>
<organism evidence="2 3">
    <name type="scientific">Aquamicrobium ahrensii</name>
    <dbReference type="NCBI Taxonomy" id="469551"/>
    <lineage>
        <taxon>Bacteria</taxon>
        <taxon>Pseudomonadati</taxon>
        <taxon>Pseudomonadota</taxon>
        <taxon>Alphaproteobacteria</taxon>
        <taxon>Hyphomicrobiales</taxon>
        <taxon>Phyllobacteriaceae</taxon>
        <taxon>Aquamicrobium</taxon>
    </lineage>
</organism>
<feature type="region of interest" description="Disordered" evidence="1">
    <location>
        <begin position="61"/>
        <end position="89"/>
    </location>
</feature>
<proteinExistence type="predicted"/>
<reference evidence="2 3" key="1">
    <citation type="submission" date="2024-06" db="EMBL/GenBank/DDBJ databases">
        <title>Genomic Encyclopedia of Type Strains, Phase IV (KMG-IV): sequencing the most valuable type-strain genomes for metagenomic binning, comparative biology and taxonomic classification.</title>
        <authorList>
            <person name="Goeker M."/>
        </authorList>
    </citation>
    <scope>NUCLEOTIDE SEQUENCE [LARGE SCALE GENOMIC DNA]</scope>
    <source>
        <strain evidence="2 3">DSM 19730</strain>
    </source>
</reference>
<evidence type="ECO:0000313" key="3">
    <source>
        <dbReference type="Proteomes" id="UP001549143"/>
    </source>
</evidence>